<accession>A0ABP0NIU4</accession>
<dbReference type="InterPro" id="IPR007271">
    <property type="entry name" value="Nuc_sug_transpt"/>
</dbReference>
<evidence type="ECO:0000256" key="3">
    <source>
        <dbReference type="ARBA" id="ARBA00022989"/>
    </source>
</evidence>
<feature type="non-terminal residue" evidence="5">
    <location>
        <position position="1"/>
    </location>
</feature>
<evidence type="ECO:0000256" key="4">
    <source>
        <dbReference type="ARBA" id="ARBA00023136"/>
    </source>
</evidence>
<evidence type="ECO:0000256" key="2">
    <source>
        <dbReference type="ARBA" id="ARBA00022692"/>
    </source>
</evidence>
<dbReference type="EMBL" id="CAXAMN010021718">
    <property type="protein sequence ID" value="CAK9062689.1"/>
    <property type="molecule type" value="Genomic_DNA"/>
</dbReference>
<reference evidence="5 6" key="1">
    <citation type="submission" date="2024-02" db="EMBL/GenBank/DDBJ databases">
        <authorList>
            <person name="Chen Y."/>
            <person name="Shah S."/>
            <person name="Dougan E. K."/>
            <person name="Thang M."/>
            <person name="Chan C."/>
        </authorList>
    </citation>
    <scope>NUCLEOTIDE SEQUENCE [LARGE SCALE GENOMIC DNA]</scope>
</reference>
<keyword evidence="3" id="KW-1133">Transmembrane helix</keyword>
<protein>
    <submittedName>
        <fullName evidence="5">Uncharacterized protein</fullName>
    </submittedName>
</protein>
<keyword evidence="6" id="KW-1185">Reference proteome</keyword>
<sequence>GRTSARLARSAAAHAVAHARSVRLRRVRRRPMSVGLRRKKSDVLFTALYIWASATQSFLISLSKTSGGFAYDPSSVVCLQEGLKLLTAVASEGLPELRALGRSGSLAVPAVLAALHGNLVFLAHLYLSPPMYHFLSLSRILVTGILFRVILQQELQAIQWIALLQLAIAIAGTSQIDCSSGEDRTTSDASEWKAGMTIVLVLAVCSSLSGAQLQLRGPCNHLVLQMYSFVASLGLHVMTRTKGPLEGYSKEVYLMVLMNGLLGLANPRMTRDAKIIQSLATLSVAVVLSAWQLRFSPGTGFWRSCLLSASALGLYYGDQSTLYSRDHEVFGAWPSWLNWTLHRGSSRSSREELPKMV</sequence>
<keyword evidence="4" id="KW-0472">Membrane</keyword>
<proteinExistence type="predicted"/>
<name>A0ABP0NIU4_9DINO</name>
<evidence type="ECO:0000313" key="5">
    <source>
        <dbReference type="EMBL" id="CAK9062689.1"/>
    </source>
</evidence>
<organism evidence="5 6">
    <name type="scientific">Durusdinium trenchii</name>
    <dbReference type="NCBI Taxonomy" id="1381693"/>
    <lineage>
        <taxon>Eukaryota</taxon>
        <taxon>Sar</taxon>
        <taxon>Alveolata</taxon>
        <taxon>Dinophyceae</taxon>
        <taxon>Suessiales</taxon>
        <taxon>Symbiodiniaceae</taxon>
        <taxon>Durusdinium</taxon>
    </lineage>
</organism>
<gene>
    <name evidence="5" type="ORF">CCMP2556_LOCUS30819</name>
</gene>
<dbReference type="PANTHER" id="PTHR10231">
    <property type="entry name" value="NUCLEOTIDE-SUGAR TRANSMEMBRANE TRANSPORTER"/>
    <property type="match status" value="1"/>
</dbReference>
<evidence type="ECO:0000313" key="6">
    <source>
        <dbReference type="Proteomes" id="UP001642484"/>
    </source>
</evidence>
<comment type="subcellular location">
    <subcellularLocation>
        <location evidence="1">Membrane</location>
        <topology evidence="1">Multi-pass membrane protein</topology>
    </subcellularLocation>
</comment>
<dbReference type="Proteomes" id="UP001642484">
    <property type="component" value="Unassembled WGS sequence"/>
</dbReference>
<evidence type="ECO:0000256" key="1">
    <source>
        <dbReference type="ARBA" id="ARBA00004141"/>
    </source>
</evidence>
<keyword evidence="2" id="KW-0812">Transmembrane</keyword>
<comment type="caution">
    <text evidence="5">The sequence shown here is derived from an EMBL/GenBank/DDBJ whole genome shotgun (WGS) entry which is preliminary data.</text>
</comment>
<dbReference type="Pfam" id="PF04142">
    <property type="entry name" value="Nuc_sug_transp"/>
    <property type="match status" value="1"/>
</dbReference>